<dbReference type="PANTHER" id="PTHR46910">
    <property type="entry name" value="TRANSCRIPTION FACTOR PDR1"/>
    <property type="match status" value="1"/>
</dbReference>
<keyword evidence="3" id="KW-0805">Transcription regulation</keyword>
<gene>
    <name evidence="8" type="ORF">BO83DRAFT_407204</name>
</gene>
<dbReference type="RefSeq" id="XP_025389767.1">
    <property type="nucleotide sequence ID" value="XM_025533938.1"/>
</dbReference>
<dbReference type="GO" id="GO:0006351">
    <property type="term" value="P:DNA-templated transcription"/>
    <property type="evidence" value="ECO:0007669"/>
    <property type="project" value="InterPro"/>
</dbReference>
<dbReference type="GeneID" id="37055900"/>
<dbReference type="InterPro" id="IPR050987">
    <property type="entry name" value="AtrR-like"/>
</dbReference>
<keyword evidence="5" id="KW-0804">Transcription</keyword>
<evidence type="ECO:0000256" key="6">
    <source>
        <dbReference type="ARBA" id="ARBA00023242"/>
    </source>
</evidence>
<protein>
    <recommendedName>
        <fullName evidence="7">Xylanolytic transcriptional activator regulatory domain-containing protein</fullName>
    </recommendedName>
</protein>
<evidence type="ECO:0000259" key="7">
    <source>
        <dbReference type="SMART" id="SM00906"/>
    </source>
</evidence>
<evidence type="ECO:0000256" key="2">
    <source>
        <dbReference type="ARBA" id="ARBA00022723"/>
    </source>
</evidence>
<dbReference type="InterPro" id="IPR007219">
    <property type="entry name" value="XnlR_reg_dom"/>
</dbReference>
<evidence type="ECO:0000256" key="1">
    <source>
        <dbReference type="ARBA" id="ARBA00004123"/>
    </source>
</evidence>
<dbReference type="AlphaFoldDB" id="A0A317VUS0"/>
<organism evidence="8 9">
    <name type="scientific">Aspergillus eucalypticola (strain CBS 122712 / IBT 29274)</name>
    <dbReference type="NCBI Taxonomy" id="1448314"/>
    <lineage>
        <taxon>Eukaryota</taxon>
        <taxon>Fungi</taxon>
        <taxon>Dikarya</taxon>
        <taxon>Ascomycota</taxon>
        <taxon>Pezizomycotina</taxon>
        <taxon>Eurotiomycetes</taxon>
        <taxon>Eurotiomycetidae</taxon>
        <taxon>Eurotiales</taxon>
        <taxon>Aspergillaceae</taxon>
        <taxon>Aspergillus</taxon>
        <taxon>Aspergillus subgen. Circumdati</taxon>
    </lineage>
</organism>
<keyword evidence="4" id="KW-0238">DNA-binding</keyword>
<dbReference type="GO" id="GO:0003677">
    <property type="term" value="F:DNA binding"/>
    <property type="evidence" value="ECO:0007669"/>
    <property type="project" value="UniProtKB-KW"/>
</dbReference>
<evidence type="ECO:0000256" key="4">
    <source>
        <dbReference type="ARBA" id="ARBA00023125"/>
    </source>
</evidence>
<dbReference type="SMART" id="SM00906">
    <property type="entry name" value="Fungal_trans"/>
    <property type="match status" value="1"/>
</dbReference>
<proteinExistence type="predicted"/>
<comment type="caution">
    <text evidence="8">The sequence shown here is derived from an EMBL/GenBank/DDBJ whole genome shotgun (WGS) entry which is preliminary data.</text>
</comment>
<evidence type="ECO:0000313" key="8">
    <source>
        <dbReference type="EMBL" id="PWY76777.1"/>
    </source>
</evidence>
<comment type="subcellular location">
    <subcellularLocation>
        <location evidence="1">Nucleus</location>
    </subcellularLocation>
</comment>
<feature type="domain" description="Xylanolytic transcriptional activator regulatory" evidence="7">
    <location>
        <begin position="308"/>
        <end position="384"/>
    </location>
</feature>
<dbReference type="PANTHER" id="PTHR46910:SF3">
    <property type="entry name" value="HALOTOLERANCE PROTEIN 9-RELATED"/>
    <property type="match status" value="1"/>
</dbReference>
<keyword evidence="6" id="KW-0539">Nucleus</keyword>
<evidence type="ECO:0000313" key="9">
    <source>
        <dbReference type="Proteomes" id="UP000246171"/>
    </source>
</evidence>
<name>A0A317VUS0_ASPEC</name>
<dbReference type="Pfam" id="PF04082">
    <property type="entry name" value="Fungal_trans"/>
    <property type="match status" value="1"/>
</dbReference>
<dbReference type="CDD" id="cd12148">
    <property type="entry name" value="fungal_TF_MHR"/>
    <property type="match status" value="1"/>
</dbReference>
<accession>A0A317VUS0</accession>
<dbReference type="GO" id="GO:0005634">
    <property type="term" value="C:nucleus"/>
    <property type="evidence" value="ECO:0007669"/>
    <property type="project" value="UniProtKB-SubCell"/>
</dbReference>
<keyword evidence="9" id="KW-1185">Reference proteome</keyword>
<dbReference type="GO" id="GO:0008270">
    <property type="term" value="F:zinc ion binding"/>
    <property type="evidence" value="ECO:0007669"/>
    <property type="project" value="InterPro"/>
</dbReference>
<evidence type="ECO:0000256" key="5">
    <source>
        <dbReference type="ARBA" id="ARBA00023163"/>
    </source>
</evidence>
<dbReference type="GO" id="GO:0003700">
    <property type="term" value="F:DNA-binding transcription factor activity"/>
    <property type="evidence" value="ECO:0007669"/>
    <property type="project" value="InterPro"/>
</dbReference>
<evidence type="ECO:0000256" key="3">
    <source>
        <dbReference type="ARBA" id="ARBA00023015"/>
    </source>
</evidence>
<reference evidence="8" key="1">
    <citation type="submission" date="2016-12" db="EMBL/GenBank/DDBJ databases">
        <title>The genomes of Aspergillus section Nigri reveals drivers in fungal speciation.</title>
        <authorList>
            <consortium name="DOE Joint Genome Institute"/>
            <person name="Vesth T.C."/>
            <person name="Nybo J."/>
            <person name="Theobald S."/>
            <person name="Brandl J."/>
            <person name="Frisvad J.C."/>
            <person name="Nielsen K.F."/>
            <person name="Lyhne E.K."/>
            <person name="Kogle M.E."/>
            <person name="Kuo A."/>
            <person name="Riley R."/>
            <person name="Clum A."/>
            <person name="Nolan M."/>
            <person name="Lipzen A."/>
            <person name="Salamov A."/>
            <person name="Henrissat B."/>
            <person name="Wiebenga A."/>
            <person name="De vries R.P."/>
            <person name="Grigoriev I.V."/>
            <person name="Mortensen U.H."/>
            <person name="Andersen M.R."/>
            <person name="Baker S.E."/>
        </authorList>
    </citation>
    <scope>NUCLEOTIDE SEQUENCE</scope>
    <source>
        <strain evidence="8">CBS 122712</strain>
    </source>
</reference>
<keyword evidence="2" id="KW-0479">Metal-binding</keyword>
<dbReference type="Proteomes" id="UP000246171">
    <property type="component" value="Unassembled WGS sequence"/>
</dbReference>
<dbReference type="EMBL" id="MSFU01000008">
    <property type="protein sequence ID" value="PWY76777.1"/>
    <property type="molecule type" value="Genomic_DNA"/>
</dbReference>
<dbReference type="VEuPathDB" id="FungiDB:BO83DRAFT_407204"/>
<dbReference type="OrthoDB" id="3364175at2759"/>
<sequence length="674" mass="76617">MSGRPHRRRRTEIACSECRYRNQIRIWKTDIGSVREQGRCVHDVSIGGENATISSLQGLVLDIQRLRGQAADQQGLAHRIEILEDKFGHRTGSQIHSPGSSVGKTVSEDTSVDELATHAFSETSLGHVYFGSSSNYAMFRLISNAFAESALLHLTLSSHASTAIQSCSITEGKRNSTRKEPPLVKQFSIPLEDIHALPSRDEVLYLVSRFSTTIGVILPYVNYESLLNTYEKALLERHPRFQRGFLALLNVIWAHASASLQLPEAEVFYSHCAGLLDQRTLERPTFELVQTSLLKSFYEQNHQRSTSSYTTHTNCVRAALQMGFHCASVRDAHGHTPDSLHRKLWLGIVYNDRTMGLTQGRPYLIPYSIEKTCELKQPAIPGDISSLYLFQMISSNTLLDGIIETLYDQNLDSGQSLNIQTAINKRDNLQFHLEQWADSHPECISLLPSEELLKKSASPDARWAVRVLLCLQYHRLELTMNFPLLLNFLEPDSTKSLGDRTRQIFQRSCSQILQEDWLAIQEVQRLISHISTLQGVIDMYASWYTCNYTIFTAILHCLAIFLVRQQYPLDSEPTPTQIRQEIEACLRTMRNISRGSIVNQKADYCIQRLLVVFDALVNEPQEHARNPLDTLTTDFIFQHIKLPTEEFFNQCSRHEGSEQAQLFLDIFSSIPLCE</sequence>